<dbReference type="SUPFAM" id="SSF48726">
    <property type="entry name" value="Immunoglobulin"/>
    <property type="match status" value="3"/>
</dbReference>
<dbReference type="OrthoDB" id="10010359at2759"/>
<organism evidence="8 9">
    <name type="scientific">Tetranychus urticae</name>
    <name type="common">Two-spotted spider mite</name>
    <dbReference type="NCBI Taxonomy" id="32264"/>
    <lineage>
        <taxon>Eukaryota</taxon>
        <taxon>Metazoa</taxon>
        <taxon>Ecdysozoa</taxon>
        <taxon>Arthropoda</taxon>
        <taxon>Chelicerata</taxon>
        <taxon>Arachnida</taxon>
        <taxon>Acari</taxon>
        <taxon>Acariformes</taxon>
        <taxon>Trombidiformes</taxon>
        <taxon>Prostigmata</taxon>
        <taxon>Eleutherengona</taxon>
        <taxon>Raphignathae</taxon>
        <taxon>Tetranychoidea</taxon>
        <taxon>Tetranychidae</taxon>
        <taxon>Tetranychus</taxon>
    </lineage>
</organism>
<gene>
    <name evidence="8" type="primary">107368592</name>
</gene>
<dbReference type="InterPro" id="IPR051170">
    <property type="entry name" value="Neural/epithelial_adhesion"/>
</dbReference>
<keyword evidence="5" id="KW-0812">Transmembrane</keyword>
<evidence type="ECO:0000313" key="8">
    <source>
        <dbReference type="EnsemblMetazoa" id="tetur27g01990.1"/>
    </source>
</evidence>
<name>T1KYV0_TETUR</name>
<dbReference type="InterPro" id="IPR003599">
    <property type="entry name" value="Ig_sub"/>
</dbReference>
<dbReference type="InterPro" id="IPR007110">
    <property type="entry name" value="Ig-like_dom"/>
</dbReference>
<dbReference type="SMART" id="SM00409">
    <property type="entry name" value="IG"/>
    <property type="match status" value="3"/>
</dbReference>
<keyword evidence="9" id="KW-1185">Reference proteome</keyword>
<evidence type="ECO:0000256" key="4">
    <source>
        <dbReference type="ARBA" id="ARBA00023319"/>
    </source>
</evidence>
<dbReference type="PANTHER" id="PTHR12231:SF220">
    <property type="entry name" value="LACHESIN"/>
    <property type="match status" value="1"/>
</dbReference>
<sequence>MKICFVWLLIVTFHLWLSTILCQQEPTISFISKEKIVDLGETVELICDTVFTSGYAVQWIKLDNPPSILSSGSTIQFPDNRIGISVEKDRFKLKIRDVREVDNGEYMCQITSSSSVPIAKASVNLTVRIPPVISDDSTRHVITSVGTPVVKLKCSADGHPKPRISWRRDGNKELTGYGAHFIGSELTLTNITINHQGTYYCIADNGVARGDRRAISIEVEFPPLITVPKERVSQALKHNQLLVCKVRAFPLASISWYKEGDNYQEALSNNRNYNISIFQTNNEFEFTTILRVQNIEKRNYDRYYCQASNKLGTSKGIIELEETQNVICPPDCSSQYQAYGSDSSILKFQPSALIYNIIILIFANLFCTFA</sequence>
<protein>
    <recommendedName>
        <fullName evidence="7">Ig-like domain-containing protein</fullName>
    </recommendedName>
</protein>
<dbReference type="Gene3D" id="2.60.40.10">
    <property type="entry name" value="Immunoglobulins"/>
    <property type="match status" value="3"/>
</dbReference>
<dbReference type="EnsemblMetazoa" id="tetur27g01990.1">
    <property type="protein sequence ID" value="tetur27g01990.1"/>
    <property type="gene ID" value="tetur27g01990"/>
</dbReference>
<dbReference type="eggNOG" id="KOG3510">
    <property type="taxonomic scope" value="Eukaryota"/>
</dbReference>
<accession>T1KYV0</accession>
<proteinExistence type="predicted"/>
<evidence type="ECO:0000256" key="6">
    <source>
        <dbReference type="SAM" id="SignalP"/>
    </source>
</evidence>
<dbReference type="SMART" id="SM00408">
    <property type="entry name" value="IGc2"/>
    <property type="match status" value="3"/>
</dbReference>
<keyword evidence="4" id="KW-0393">Immunoglobulin domain</keyword>
<keyword evidence="3" id="KW-1015">Disulfide bond</keyword>
<keyword evidence="1 6" id="KW-0732">Signal</keyword>
<reference evidence="8" key="2">
    <citation type="submission" date="2015-06" db="UniProtKB">
        <authorList>
            <consortium name="EnsemblMetazoa"/>
        </authorList>
    </citation>
    <scope>IDENTIFICATION</scope>
</reference>
<dbReference type="PIRSF" id="PIRSF000615">
    <property type="entry name" value="TyrPK_CSF1-R"/>
    <property type="match status" value="1"/>
</dbReference>
<dbReference type="STRING" id="32264.T1KYV0"/>
<keyword evidence="2" id="KW-0677">Repeat</keyword>
<evidence type="ECO:0000256" key="1">
    <source>
        <dbReference type="ARBA" id="ARBA00022729"/>
    </source>
</evidence>
<reference evidence="9" key="1">
    <citation type="submission" date="2011-08" db="EMBL/GenBank/DDBJ databases">
        <authorList>
            <person name="Rombauts S."/>
        </authorList>
    </citation>
    <scope>NUCLEOTIDE SEQUENCE</scope>
    <source>
        <strain evidence="9">London</strain>
    </source>
</reference>
<dbReference type="Proteomes" id="UP000015104">
    <property type="component" value="Unassembled WGS sequence"/>
</dbReference>
<evidence type="ECO:0000256" key="3">
    <source>
        <dbReference type="ARBA" id="ARBA00023157"/>
    </source>
</evidence>
<dbReference type="InterPro" id="IPR013783">
    <property type="entry name" value="Ig-like_fold"/>
</dbReference>
<dbReference type="OMA" id="IYRCEIT"/>
<dbReference type="GO" id="GO:0043005">
    <property type="term" value="C:neuron projection"/>
    <property type="evidence" value="ECO:0007669"/>
    <property type="project" value="TreeGrafter"/>
</dbReference>
<feature type="signal peptide" evidence="6">
    <location>
        <begin position="1"/>
        <end position="22"/>
    </location>
</feature>
<dbReference type="InterPro" id="IPR003598">
    <property type="entry name" value="Ig_sub2"/>
</dbReference>
<keyword evidence="5" id="KW-1133">Transmembrane helix</keyword>
<evidence type="ECO:0000259" key="7">
    <source>
        <dbReference type="PROSITE" id="PS50835"/>
    </source>
</evidence>
<feature type="transmembrane region" description="Helical" evidence="5">
    <location>
        <begin position="352"/>
        <end position="369"/>
    </location>
</feature>
<feature type="domain" description="Ig-like" evidence="7">
    <location>
        <begin position="26"/>
        <end position="124"/>
    </location>
</feature>
<keyword evidence="5" id="KW-0472">Membrane</keyword>
<dbReference type="InterPro" id="IPR036179">
    <property type="entry name" value="Ig-like_dom_sf"/>
</dbReference>
<dbReference type="EMBL" id="CAEY01000718">
    <property type="status" value="NOT_ANNOTATED_CDS"/>
    <property type="molecule type" value="Genomic_DNA"/>
</dbReference>
<feature type="domain" description="Ig-like" evidence="7">
    <location>
        <begin position="130"/>
        <end position="218"/>
    </location>
</feature>
<feature type="chain" id="PRO_5004591979" description="Ig-like domain-containing protein" evidence="6">
    <location>
        <begin position="23"/>
        <end position="370"/>
    </location>
</feature>
<dbReference type="HOGENOM" id="CLU_027228_4_0_1"/>
<evidence type="ECO:0000313" key="9">
    <source>
        <dbReference type="Proteomes" id="UP000015104"/>
    </source>
</evidence>
<evidence type="ECO:0000256" key="2">
    <source>
        <dbReference type="ARBA" id="ARBA00022737"/>
    </source>
</evidence>
<feature type="domain" description="Ig-like" evidence="7">
    <location>
        <begin position="222"/>
        <end position="323"/>
    </location>
</feature>
<dbReference type="PROSITE" id="PS50835">
    <property type="entry name" value="IG_LIKE"/>
    <property type="match status" value="3"/>
</dbReference>
<dbReference type="KEGG" id="tut:107368592"/>
<dbReference type="AlphaFoldDB" id="T1KYV0"/>
<dbReference type="PANTHER" id="PTHR12231">
    <property type="entry name" value="CTX-RELATED TYPE I TRANSMEMBRANE PROTEIN"/>
    <property type="match status" value="1"/>
</dbReference>
<dbReference type="Pfam" id="PF13927">
    <property type="entry name" value="Ig_3"/>
    <property type="match status" value="3"/>
</dbReference>
<evidence type="ECO:0000256" key="5">
    <source>
        <dbReference type="SAM" id="Phobius"/>
    </source>
</evidence>